<reference evidence="2" key="1">
    <citation type="submission" date="2022-05" db="EMBL/GenBank/DDBJ databases">
        <title>Brevundimonas albigilva TT17 genome sequence.</title>
        <authorList>
            <person name="Lee K."/>
            <person name="Son H."/>
        </authorList>
    </citation>
    <scope>NUCLEOTIDE SEQUENCE</scope>
    <source>
        <strain evidence="2">TT17</strain>
    </source>
</reference>
<accession>A0ABY4SL10</accession>
<dbReference type="Proteomes" id="UP001055429">
    <property type="component" value="Chromosome"/>
</dbReference>
<feature type="compositionally biased region" description="Pro residues" evidence="1">
    <location>
        <begin position="91"/>
        <end position="102"/>
    </location>
</feature>
<keyword evidence="3" id="KW-1185">Reference proteome</keyword>
<feature type="region of interest" description="Disordered" evidence="1">
    <location>
        <begin position="84"/>
        <end position="104"/>
    </location>
</feature>
<dbReference type="EMBL" id="CP097649">
    <property type="protein sequence ID" value="URI14227.1"/>
    <property type="molecule type" value="Genomic_DNA"/>
</dbReference>
<proteinExistence type="predicted"/>
<evidence type="ECO:0000256" key="1">
    <source>
        <dbReference type="SAM" id="MobiDB-lite"/>
    </source>
</evidence>
<organism evidence="2 3">
    <name type="scientific">Brevundimonas albigilva</name>
    <dbReference type="NCBI Taxonomy" id="1312364"/>
    <lineage>
        <taxon>Bacteria</taxon>
        <taxon>Pseudomonadati</taxon>
        <taxon>Pseudomonadota</taxon>
        <taxon>Alphaproteobacteria</taxon>
        <taxon>Caulobacterales</taxon>
        <taxon>Caulobacteraceae</taxon>
        <taxon>Brevundimonas</taxon>
    </lineage>
</organism>
<gene>
    <name evidence="2" type="ORF">M8231_10375</name>
</gene>
<sequence length="290" mass="31892">MDDATTPTSDFDDAGGYAVVMEHYRLKKYRGPEVWARVRAAYEGGESGPSIARRFDVGLSNLRKKARLEGWTRKDIAQKLDGELEPARETAPPPVPQGPPVDPQTAVETAMQRASSLLAQGRGAEAQTLIRSAEALAKLAERAGEAAAAAADQPSEEEAIARYMAERDADIIDQATKLAWAMLMDQPMGEAARYSAFMYHWRARHLGPEATACYFAHAVDCGWARRYFDGEGRLRPLPEPITPLAMMVDQHLRLSAERDQNSAQKDPYSMDLDYPGPIRFAPSSDEPGIG</sequence>
<evidence type="ECO:0000313" key="3">
    <source>
        <dbReference type="Proteomes" id="UP001055429"/>
    </source>
</evidence>
<dbReference type="RefSeq" id="WP_250201424.1">
    <property type="nucleotide sequence ID" value="NZ_CP097649.1"/>
</dbReference>
<protein>
    <submittedName>
        <fullName evidence="2">Uncharacterized protein</fullName>
    </submittedName>
</protein>
<name>A0ABY4SL10_9CAUL</name>
<feature type="region of interest" description="Disordered" evidence="1">
    <location>
        <begin position="257"/>
        <end position="290"/>
    </location>
</feature>
<evidence type="ECO:0000313" key="2">
    <source>
        <dbReference type="EMBL" id="URI14227.1"/>
    </source>
</evidence>